<feature type="region of interest" description="Disordered" evidence="1">
    <location>
        <begin position="288"/>
        <end position="364"/>
    </location>
</feature>
<dbReference type="PANTHER" id="PTHR39387">
    <property type="entry name" value="SHAVENOID, ISOFORM B"/>
    <property type="match status" value="1"/>
</dbReference>
<reference evidence="3" key="1">
    <citation type="submission" date="2025-08" db="UniProtKB">
        <authorList>
            <consortium name="RefSeq"/>
        </authorList>
    </citation>
    <scope>IDENTIFICATION</scope>
    <source>
        <tissue evidence="3">Whole Larva</tissue>
    </source>
</reference>
<feature type="compositionally biased region" description="Basic and acidic residues" evidence="1">
    <location>
        <begin position="721"/>
        <end position="736"/>
    </location>
</feature>
<dbReference type="RefSeq" id="XP_017784260.1">
    <property type="nucleotide sequence ID" value="XM_017928771.1"/>
</dbReference>
<feature type="compositionally biased region" description="Low complexity" evidence="1">
    <location>
        <begin position="326"/>
        <end position="340"/>
    </location>
</feature>
<accession>A0ABM1NBR0</accession>
<evidence type="ECO:0000313" key="3">
    <source>
        <dbReference type="RefSeq" id="XP_017784260.1"/>
    </source>
</evidence>
<sequence>MIERRDNTTLAGAEEGIIKNNPLLGLSRHFSMPDNSFSDSCSSDTDVTPDIIQHHEDRKKNIHITSAMIHPPHNFEALFNSHPIHQVMMHQESIERLPEENVSIIETIEGREERPDTVKVIGTTRRKLYFNPAYFEPQLLLAPPPAAIEFLTKIREVISIAKQKMASKKFTPSLKGIPEEDTNYAVDVGSDYVKPIGSRRSSVISLKRENSRRKRCSGCPGCEPQDFKALSGKLPEFPSLAACHTCATTADNNKQISIRKWLEDIPVLKTPQNTEEIPTIIVKPKKITKRIRSPTRSLSPDYITPHIRTLSPRPASERARSPAFNKNSSLKSSSSKKSVSTVRTANSRRRKEIVKPKCPPPPLPTMPKHFQMEQNIYDVIAEPKAALPPPDMIHEAMAVDCKEDPKITTTTKKKMKAVINELSNLNVVDSSPELDMRKEIDYEADSLERSRHKGFSTPSDYAEVTSSQPSPSLSSALPMDEEMTMRNAIINTKTGNMTISKINMEEVLKSDDHDYELIVLKKGDNGNKMFKLPELLQRNSGYSLVSEVYVNNGYNYGSAPSTPSESNCSTMERAPKIIYEENKPGHLLIEVGDCADNYIKAEDSDNFEPDTLDRKPKMKIFNSALSDNEFVDSLERPTQIMLRTTGSFKKDSMTDATDQKNVCNFNRNFGSLREIYEAKVKKSLGEVNWRSQDFEGRILTLEERHCRRQRKSPTIQPDVIPPHREVSDGPIYEHPKPPRKVQGSKPPLPPKNGPVRSTEDTTTGASIEKSKSDYESCNHLKSDVSILKNFIHADDVIFKNGINNQFILQAATITTNPLNLRKVQSLKKEWRKVINVKPEDSGYLSTDSSDSHKKKMKDLERASAGSETDESLGDGHSESGAESIETHSVFFGSYRKTSCIAGSIDSGVGSDLKPTEAVASLEDHASSSDSETVSYSTVVTPLRANK</sequence>
<evidence type="ECO:0000313" key="2">
    <source>
        <dbReference type="Proteomes" id="UP000695000"/>
    </source>
</evidence>
<feature type="compositionally biased region" description="Low complexity" evidence="1">
    <location>
        <begin position="466"/>
        <end position="476"/>
    </location>
</feature>
<feature type="compositionally biased region" description="Low complexity" evidence="1">
    <location>
        <begin position="927"/>
        <end position="940"/>
    </location>
</feature>
<dbReference type="GeneID" id="108567950"/>
<feature type="region of interest" description="Disordered" evidence="1">
    <location>
        <begin position="445"/>
        <end position="476"/>
    </location>
</feature>
<dbReference type="Proteomes" id="UP000695000">
    <property type="component" value="Unplaced"/>
</dbReference>
<feature type="region of interest" description="Disordered" evidence="1">
    <location>
        <begin position="707"/>
        <end position="771"/>
    </location>
</feature>
<dbReference type="PANTHER" id="PTHR39387:SF1">
    <property type="entry name" value="SHAVENOID, ISOFORM B"/>
    <property type="match status" value="1"/>
</dbReference>
<evidence type="ECO:0000256" key="1">
    <source>
        <dbReference type="SAM" id="MobiDB-lite"/>
    </source>
</evidence>
<keyword evidence="2" id="KW-1185">Reference proteome</keyword>
<feature type="region of interest" description="Disordered" evidence="1">
    <location>
        <begin position="918"/>
        <end position="946"/>
    </location>
</feature>
<name>A0ABM1NBR0_NICVS</name>
<organism evidence="2 3">
    <name type="scientific">Nicrophorus vespilloides</name>
    <name type="common">Boreal carrion beetle</name>
    <dbReference type="NCBI Taxonomy" id="110193"/>
    <lineage>
        <taxon>Eukaryota</taxon>
        <taxon>Metazoa</taxon>
        <taxon>Ecdysozoa</taxon>
        <taxon>Arthropoda</taxon>
        <taxon>Hexapoda</taxon>
        <taxon>Insecta</taxon>
        <taxon>Pterygota</taxon>
        <taxon>Neoptera</taxon>
        <taxon>Endopterygota</taxon>
        <taxon>Coleoptera</taxon>
        <taxon>Polyphaga</taxon>
        <taxon>Staphyliniformia</taxon>
        <taxon>Silphidae</taxon>
        <taxon>Nicrophorinae</taxon>
        <taxon>Nicrophorus</taxon>
    </lineage>
</organism>
<protein>
    <submittedName>
        <fullName evidence="3">Uncharacterized protein LOC108567950</fullName>
    </submittedName>
</protein>
<proteinExistence type="predicted"/>
<feature type="region of interest" description="Disordered" evidence="1">
    <location>
        <begin position="841"/>
        <end position="880"/>
    </location>
</feature>
<gene>
    <name evidence="3" type="primary">LOC108567950</name>
</gene>